<keyword evidence="3" id="KW-1185">Reference proteome</keyword>
<comment type="caution">
    <text evidence="2">The sequence shown here is derived from an EMBL/GenBank/DDBJ whole genome shotgun (WGS) entry which is preliminary data.</text>
</comment>
<reference evidence="2 3" key="1">
    <citation type="journal article" date="2019" name="Int. J. Syst. Evol. Microbiol.">
        <title>The Global Catalogue of Microorganisms (GCM) 10K type strain sequencing project: providing services to taxonomists for standard genome sequencing and annotation.</title>
        <authorList>
            <consortium name="The Broad Institute Genomics Platform"/>
            <consortium name="The Broad Institute Genome Sequencing Center for Infectious Disease"/>
            <person name="Wu L."/>
            <person name="Ma J."/>
        </authorList>
    </citation>
    <scope>NUCLEOTIDE SEQUENCE [LARGE SCALE GENOMIC DNA]</scope>
    <source>
        <strain evidence="2 3">JCM 12662</strain>
    </source>
</reference>
<feature type="transmembrane region" description="Helical" evidence="1">
    <location>
        <begin position="367"/>
        <end position="387"/>
    </location>
</feature>
<name>A0ABN0XQX9_9LACT</name>
<proteinExistence type="predicted"/>
<keyword evidence="1" id="KW-0472">Membrane</keyword>
<feature type="transmembrane region" description="Helical" evidence="1">
    <location>
        <begin position="21"/>
        <end position="38"/>
    </location>
</feature>
<feature type="transmembrane region" description="Helical" evidence="1">
    <location>
        <begin position="310"/>
        <end position="327"/>
    </location>
</feature>
<keyword evidence="1" id="KW-1133">Transmembrane helix</keyword>
<feature type="transmembrane region" description="Helical" evidence="1">
    <location>
        <begin position="212"/>
        <end position="241"/>
    </location>
</feature>
<accession>A0ABN0XQX9</accession>
<sequence>MKRQVIKETLTYMWRNKKNRLVIVLCFGAIILHSLLILPNTPGVEEVNIEAMERSMEGNRQTFEDNLEDGVTIPTMMTGTSAYEVARNEYVNQRELLTALETGDVRRYLDIPYRDASGGGGTEDDEGLSFFSILGTPKEMDYQHIKESAYVDLVDPLSFHIVHNRTSLQQLHLFFIGLGPYILVFLLLFMVSDVTTKDRKLSTQKAGVPINWFGYLLLQSLAGLGFVLLFFLALSSVFILLNGLLHGFGTFQLPVGQFMANPPGEPFYLSGPGLMPLGEFFLKVLPYLVLLLYGFTRLTTLFSLLLKHDVIVLLASLFVLLFPQLYFGEGVRELMGYSVSWFPQTYFHFGDVATGAVSLLAWEFVPYTRGLIVLGVTIVIIECFTYIASRKIKRQAFVGVMPKVL</sequence>
<keyword evidence="1" id="KW-0812">Transmembrane</keyword>
<protein>
    <recommendedName>
        <fullName evidence="4">ABC-2 family transporter protein</fullName>
    </recommendedName>
</protein>
<dbReference type="RefSeq" id="WP_343756708.1">
    <property type="nucleotide sequence ID" value="NZ_BAAACW010000151.1"/>
</dbReference>
<evidence type="ECO:0000313" key="3">
    <source>
        <dbReference type="Proteomes" id="UP001501166"/>
    </source>
</evidence>
<organism evidence="2 3">
    <name type="scientific">Alkalibacterium iburiense</name>
    <dbReference type="NCBI Taxonomy" id="290589"/>
    <lineage>
        <taxon>Bacteria</taxon>
        <taxon>Bacillati</taxon>
        <taxon>Bacillota</taxon>
        <taxon>Bacilli</taxon>
        <taxon>Lactobacillales</taxon>
        <taxon>Carnobacteriaceae</taxon>
        <taxon>Alkalibacterium</taxon>
    </lineage>
</organism>
<feature type="transmembrane region" description="Helical" evidence="1">
    <location>
        <begin position="280"/>
        <end position="298"/>
    </location>
</feature>
<feature type="transmembrane region" description="Helical" evidence="1">
    <location>
        <begin position="171"/>
        <end position="191"/>
    </location>
</feature>
<dbReference type="Proteomes" id="UP001501166">
    <property type="component" value="Unassembled WGS sequence"/>
</dbReference>
<evidence type="ECO:0008006" key="4">
    <source>
        <dbReference type="Google" id="ProtNLM"/>
    </source>
</evidence>
<gene>
    <name evidence="2" type="ORF">GCM10008932_22580</name>
</gene>
<evidence type="ECO:0000313" key="2">
    <source>
        <dbReference type="EMBL" id="GAA0370580.1"/>
    </source>
</evidence>
<evidence type="ECO:0000256" key="1">
    <source>
        <dbReference type="SAM" id="Phobius"/>
    </source>
</evidence>
<dbReference type="EMBL" id="BAAACW010000151">
    <property type="protein sequence ID" value="GAA0370580.1"/>
    <property type="molecule type" value="Genomic_DNA"/>
</dbReference>